<protein>
    <submittedName>
        <fullName evidence="2">Uncharacterized protein</fullName>
    </submittedName>
</protein>
<evidence type="ECO:0000313" key="3">
    <source>
        <dbReference type="Proteomes" id="UP001363622"/>
    </source>
</evidence>
<comment type="caution">
    <text evidence="2">The sequence shown here is derived from an EMBL/GenBank/DDBJ whole genome shotgun (WGS) entry which is preliminary data.</text>
</comment>
<accession>A0ABR1KNP2</accession>
<feature type="region of interest" description="Disordered" evidence="1">
    <location>
        <begin position="182"/>
        <end position="205"/>
    </location>
</feature>
<sequence>MVVLPVKMSWGNVEEPNLTVVSSGRGEEEEERDVRRARSLCAIRVQTCTWLAGWLADDDFTIASQPFVVHHLSRTMPSPTPSSNTANSSSGTGTSLRHRTRSWLRSVFHLSPSHGTSTTVPSGGSGGGGATSSTFTPSSFFSFPSSGNHHSTDKGKAKRVHKEMGDGYWGLDSGASEESLEWGGSGLVRGGEGVEGRDWVPGTAL</sequence>
<keyword evidence="3" id="KW-1185">Reference proteome</keyword>
<feature type="compositionally biased region" description="Low complexity" evidence="1">
    <location>
        <begin position="81"/>
        <end position="95"/>
    </location>
</feature>
<organism evidence="2 3">
    <name type="scientific">Phyllosticta citriasiana</name>
    <dbReference type="NCBI Taxonomy" id="595635"/>
    <lineage>
        <taxon>Eukaryota</taxon>
        <taxon>Fungi</taxon>
        <taxon>Dikarya</taxon>
        <taxon>Ascomycota</taxon>
        <taxon>Pezizomycotina</taxon>
        <taxon>Dothideomycetes</taxon>
        <taxon>Dothideomycetes incertae sedis</taxon>
        <taxon>Botryosphaeriales</taxon>
        <taxon>Phyllostictaceae</taxon>
        <taxon>Phyllosticta</taxon>
    </lineage>
</organism>
<feature type="region of interest" description="Disordered" evidence="1">
    <location>
        <begin position="74"/>
        <end position="97"/>
    </location>
</feature>
<gene>
    <name evidence="2" type="ORF">IWZ03DRAFT_358847</name>
</gene>
<dbReference type="EMBL" id="JBBPHU010000004">
    <property type="protein sequence ID" value="KAK7518559.1"/>
    <property type="molecule type" value="Genomic_DNA"/>
</dbReference>
<evidence type="ECO:0000313" key="2">
    <source>
        <dbReference type="EMBL" id="KAK7518559.1"/>
    </source>
</evidence>
<feature type="region of interest" description="Disordered" evidence="1">
    <location>
        <begin position="113"/>
        <end position="133"/>
    </location>
</feature>
<feature type="compositionally biased region" description="Low complexity" evidence="1">
    <location>
        <begin position="113"/>
        <end position="122"/>
    </location>
</feature>
<name>A0ABR1KNP2_9PEZI</name>
<reference evidence="2 3" key="1">
    <citation type="submission" date="2024-04" db="EMBL/GenBank/DDBJ databases">
        <title>Phyllosticta paracitricarpa is synonymous to the EU quarantine fungus P. citricarpa based on phylogenomic analyses.</title>
        <authorList>
            <consortium name="Lawrence Berkeley National Laboratory"/>
            <person name="Van Ingen-Buijs V.A."/>
            <person name="Van Westerhoven A.C."/>
            <person name="Haridas S."/>
            <person name="Skiadas P."/>
            <person name="Martin F."/>
            <person name="Groenewald J.Z."/>
            <person name="Crous P.W."/>
            <person name="Seidl M.F."/>
        </authorList>
    </citation>
    <scope>NUCLEOTIDE SEQUENCE [LARGE SCALE GENOMIC DNA]</scope>
    <source>
        <strain evidence="2 3">CBS 123371</strain>
    </source>
</reference>
<dbReference type="Proteomes" id="UP001363622">
    <property type="component" value="Unassembled WGS sequence"/>
</dbReference>
<evidence type="ECO:0000256" key="1">
    <source>
        <dbReference type="SAM" id="MobiDB-lite"/>
    </source>
</evidence>
<proteinExistence type="predicted"/>